<evidence type="ECO:0000313" key="2">
    <source>
        <dbReference type="EMBL" id="PWK97508.1"/>
    </source>
</evidence>
<dbReference type="Proteomes" id="UP000245981">
    <property type="component" value="Unassembled WGS sequence"/>
</dbReference>
<dbReference type="Gene3D" id="2.60.40.1090">
    <property type="entry name" value="Fimbrial-type adhesion domain"/>
    <property type="match status" value="1"/>
</dbReference>
<organism evidence="2 3">
    <name type="scientific">Pantoea allii</name>
    <dbReference type="NCBI Taxonomy" id="574096"/>
    <lineage>
        <taxon>Bacteria</taxon>
        <taxon>Pseudomonadati</taxon>
        <taxon>Pseudomonadota</taxon>
        <taxon>Gammaproteobacteria</taxon>
        <taxon>Enterobacterales</taxon>
        <taxon>Erwiniaceae</taxon>
        <taxon>Pantoea</taxon>
    </lineage>
</organism>
<dbReference type="EMBL" id="QGHF01000004">
    <property type="protein sequence ID" value="PWK97508.1"/>
    <property type="molecule type" value="Genomic_DNA"/>
</dbReference>
<feature type="domain" description="Fimbrial-type adhesion" evidence="1">
    <location>
        <begin position="41"/>
        <end position="188"/>
    </location>
</feature>
<dbReference type="RefSeq" id="WP_109717143.1">
    <property type="nucleotide sequence ID" value="NZ_CP125958.1"/>
</dbReference>
<gene>
    <name evidence="2" type="ORF">C7431_104185</name>
</gene>
<dbReference type="GeneID" id="99737894"/>
<dbReference type="InterPro" id="IPR050263">
    <property type="entry name" value="Bact_Fimbrial_Adh_Pro"/>
</dbReference>
<dbReference type="InterPro" id="IPR036937">
    <property type="entry name" value="Adhesion_dom_fimbrial_sf"/>
</dbReference>
<dbReference type="PANTHER" id="PTHR33420">
    <property type="entry name" value="FIMBRIAL SUBUNIT ELFA-RELATED"/>
    <property type="match status" value="1"/>
</dbReference>
<protein>
    <submittedName>
        <fullName evidence="2">Type 1 fimbria pilin</fullName>
    </submittedName>
</protein>
<dbReference type="Pfam" id="PF00419">
    <property type="entry name" value="Fimbrial"/>
    <property type="match status" value="1"/>
</dbReference>
<reference evidence="2 3" key="1">
    <citation type="submission" date="2018-05" db="EMBL/GenBank/DDBJ databases">
        <title>Genomic Encyclopedia of Type Strains, Phase IV (KMG-V): Genome sequencing to study the core and pangenomes of soil and plant-associated prokaryotes.</title>
        <authorList>
            <person name="Whitman W."/>
        </authorList>
    </citation>
    <scope>NUCLEOTIDE SEQUENCE [LARGE SCALE GENOMIC DNA]</scope>
    <source>
        <strain evidence="2 3">PNA 200-10</strain>
    </source>
</reference>
<evidence type="ECO:0000313" key="3">
    <source>
        <dbReference type="Proteomes" id="UP000245981"/>
    </source>
</evidence>
<accession>A0A2V2BI94</accession>
<dbReference type="PANTHER" id="PTHR33420:SF26">
    <property type="entry name" value="FIMBRIAL SUBUNIT"/>
    <property type="match status" value="1"/>
</dbReference>
<dbReference type="OrthoDB" id="6462343at2"/>
<dbReference type="GO" id="GO:0043709">
    <property type="term" value="P:cell adhesion involved in single-species biofilm formation"/>
    <property type="evidence" value="ECO:0007669"/>
    <property type="project" value="TreeGrafter"/>
</dbReference>
<evidence type="ECO:0000259" key="1">
    <source>
        <dbReference type="Pfam" id="PF00419"/>
    </source>
</evidence>
<sequence>MNNSLSCLNSIFLMLLFYVLFLILSLGPAKASDGFADVDNINVSGKLIASTCDVINADENHVVDFSNVNVSDIYANSHGLAKEFVIIAKNCQPENDLTINFSGRENEALPGLLNISGDAQGIGIGLKSGGINGVPVSVNSHSNLPSAVRGEDIVFILGAYIKGEPQAVKDKNIVLGNFSATANFILRYE</sequence>
<dbReference type="InterPro" id="IPR000259">
    <property type="entry name" value="Adhesion_dom_fimbrial"/>
</dbReference>
<dbReference type="AlphaFoldDB" id="A0A2V2BI94"/>
<proteinExistence type="predicted"/>
<dbReference type="InterPro" id="IPR008966">
    <property type="entry name" value="Adhesion_dom_sf"/>
</dbReference>
<dbReference type="GO" id="GO:0009289">
    <property type="term" value="C:pilus"/>
    <property type="evidence" value="ECO:0007669"/>
    <property type="project" value="InterPro"/>
</dbReference>
<dbReference type="SUPFAM" id="SSF49401">
    <property type="entry name" value="Bacterial adhesins"/>
    <property type="match status" value="1"/>
</dbReference>
<name>A0A2V2BI94_9GAMM</name>
<comment type="caution">
    <text evidence="2">The sequence shown here is derived from an EMBL/GenBank/DDBJ whole genome shotgun (WGS) entry which is preliminary data.</text>
</comment>